<comment type="similarity">
    <text evidence="2">Belongs to the RmuC family.</text>
</comment>
<keyword evidence="7" id="KW-1133">Transmembrane helix</keyword>
<proteinExistence type="inferred from homology"/>
<evidence type="ECO:0000313" key="9">
    <source>
        <dbReference type="Proteomes" id="UP000256900"/>
    </source>
</evidence>
<keyword evidence="5" id="KW-0233">DNA recombination</keyword>
<dbReference type="AlphaFoldDB" id="A0A3D9Z8I7"/>
<dbReference type="PANTHER" id="PTHR30563">
    <property type="entry name" value="DNA RECOMBINATION PROTEIN RMUC"/>
    <property type="match status" value="1"/>
</dbReference>
<dbReference type="RefSeq" id="WP_115835781.1">
    <property type="nucleotide sequence ID" value="NZ_CP025086.1"/>
</dbReference>
<protein>
    <recommendedName>
        <fullName evidence="3">DNA recombination protein RmuC homolog</fullName>
    </recommendedName>
</protein>
<evidence type="ECO:0000256" key="4">
    <source>
        <dbReference type="ARBA" id="ARBA00023054"/>
    </source>
</evidence>
<evidence type="ECO:0000256" key="1">
    <source>
        <dbReference type="ARBA" id="ARBA00003416"/>
    </source>
</evidence>
<comment type="function">
    <text evidence="1">Involved in DNA recombination.</text>
</comment>
<feature type="region of interest" description="Disordered" evidence="6">
    <location>
        <begin position="371"/>
        <end position="392"/>
    </location>
</feature>
<evidence type="ECO:0000256" key="3">
    <source>
        <dbReference type="ARBA" id="ARBA00021840"/>
    </source>
</evidence>
<evidence type="ECO:0000256" key="7">
    <source>
        <dbReference type="SAM" id="Phobius"/>
    </source>
</evidence>
<dbReference type="PANTHER" id="PTHR30563:SF0">
    <property type="entry name" value="DNA RECOMBINATION PROTEIN RMUC"/>
    <property type="match status" value="1"/>
</dbReference>
<dbReference type="OrthoDB" id="370725at2"/>
<dbReference type="Proteomes" id="UP000256900">
    <property type="component" value="Unassembled WGS sequence"/>
</dbReference>
<evidence type="ECO:0000256" key="6">
    <source>
        <dbReference type="SAM" id="MobiDB-lite"/>
    </source>
</evidence>
<sequence>MDRILFTIFAIPVTALNLALGLAGFVCLLLVLGLLLGASARRREVTVAAGRQADLQEKIAELARSHAEVTGRLRSMGEILGSRQADLARIVAEQLDSVGTRVGRSLEDQSRTASESLGKLNERLAVIDAAQARLTGLTEEVIGLKDILANKQARGAFGQGRMEAIVRDALPQNAYEFQYTLSNHCRPDCVIRLPGDERVMVIDAKFPLESFVALKDAADAEARKVAAARVRSDVGRHIADIKERYFISGETQDIAVLFVPSESLYADLAEHFEDVVQKAHKNRIVIVSPSLLVMAVQVMQALVRDARVREQAHVIQIEVRRLVEDVVRLRQRVGKLGGHFGQVQEDVSGILISADKIAKSGERIDMLDFGKPDAGAEAQRPIPFGGVDKAAE</sequence>
<evidence type="ECO:0000256" key="5">
    <source>
        <dbReference type="ARBA" id="ARBA00023172"/>
    </source>
</evidence>
<dbReference type="Pfam" id="PF02646">
    <property type="entry name" value="RmuC"/>
    <property type="match status" value="1"/>
</dbReference>
<keyword evidence="7" id="KW-0472">Membrane</keyword>
<name>A0A3D9Z8I7_9HYPH</name>
<keyword evidence="7" id="KW-0812">Transmembrane</keyword>
<feature type="transmembrane region" description="Helical" evidence="7">
    <location>
        <begin position="6"/>
        <end position="36"/>
    </location>
</feature>
<gene>
    <name evidence="8" type="ORF">DES32_1219</name>
</gene>
<dbReference type="EMBL" id="QUMO01000002">
    <property type="protein sequence ID" value="REF87596.1"/>
    <property type="molecule type" value="Genomic_DNA"/>
</dbReference>
<reference evidence="8" key="1">
    <citation type="submission" date="2018-08" db="EMBL/GenBank/DDBJ databases">
        <title>Genomic Encyclopedia of Type Strains, Phase IV (KMG-IV): sequencing the most valuable type-strain genomes for metagenomic binning, comparative biology and taxonomic classification.</title>
        <authorList>
            <person name="Goeker M."/>
        </authorList>
    </citation>
    <scope>NUCLEOTIDE SEQUENCE [LARGE SCALE GENOMIC DNA]</scope>
    <source>
        <strain evidence="8">BW863</strain>
    </source>
</reference>
<dbReference type="GO" id="GO:0006310">
    <property type="term" value="P:DNA recombination"/>
    <property type="evidence" value="ECO:0007669"/>
    <property type="project" value="UniProtKB-KW"/>
</dbReference>
<evidence type="ECO:0000256" key="2">
    <source>
        <dbReference type="ARBA" id="ARBA00009840"/>
    </source>
</evidence>
<accession>A0A3D9Z8I7</accession>
<keyword evidence="9" id="KW-1185">Reference proteome</keyword>
<comment type="caution">
    <text evidence="8">The sequence shown here is derived from an EMBL/GenBank/DDBJ whole genome shotgun (WGS) entry which is preliminary data.</text>
</comment>
<dbReference type="InterPro" id="IPR003798">
    <property type="entry name" value="DNA_recombination_RmuC"/>
</dbReference>
<evidence type="ECO:0000313" key="8">
    <source>
        <dbReference type="EMBL" id="REF87596.1"/>
    </source>
</evidence>
<organism evidence="8 9">
    <name type="scientific">Methylovirgula ligni</name>
    <dbReference type="NCBI Taxonomy" id="569860"/>
    <lineage>
        <taxon>Bacteria</taxon>
        <taxon>Pseudomonadati</taxon>
        <taxon>Pseudomonadota</taxon>
        <taxon>Alphaproteobacteria</taxon>
        <taxon>Hyphomicrobiales</taxon>
        <taxon>Beijerinckiaceae</taxon>
        <taxon>Methylovirgula</taxon>
    </lineage>
</organism>
<keyword evidence="4" id="KW-0175">Coiled coil</keyword>